<name>A0A7D8V1V7_9HELO</name>
<dbReference type="InterPro" id="IPR032675">
    <property type="entry name" value="LRR_dom_sf"/>
</dbReference>
<reference evidence="2 3" key="1">
    <citation type="submission" date="2018-05" db="EMBL/GenBank/DDBJ databases">
        <title>Whole genome sequencing for identification of molecular markers to develop diagnostic detection tools for the regulated plant pathogen Lachnellula willkommii.</title>
        <authorList>
            <person name="Giroux E."/>
            <person name="Bilodeau G."/>
        </authorList>
    </citation>
    <scope>NUCLEOTIDE SEQUENCE [LARGE SCALE GENOMIC DNA]</scope>
    <source>
        <strain evidence="2 3">CBS 625.97</strain>
    </source>
</reference>
<dbReference type="AlphaFoldDB" id="A0A7D8V1V7"/>
<feature type="region of interest" description="Disordered" evidence="1">
    <location>
        <begin position="443"/>
        <end position="468"/>
    </location>
</feature>
<evidence type="ECO:0000313" key="3">
    <source>
        <dbReference type="Proteomes" id="UP000481288"/>
    </source>
</evidence>
<evidence type="ECO:0000313" key="2">
    <source>
        <dbReference type="EMBL" id="TVY59340.1"/>
    </source>
</evidence>
<protein>
    <submittedName>
        <fullName evidence="2">Uncharacterized protein</fullName>
    </submittedName>
</protein>
<accession>A0A7D8V1V7</accession>
<dbReference type="Proteomes" id="UP000481288">
    <property type="component" value="Unassembled WGS sequence"/>
</dbReference>
<sequence length="468" mass="51827">MIEIPPEVYAEIVSHFGSSDGRQSTAFANCQYRLGHLSRGTNDIASLKNLRLTSKLFSQAATEVLFKSSIIRWPCESTYGSSSRFSDLNKAMSSAFTTPTYGLLPFIKNLEVCFINRKNDPFTISGLAGSKEVEKCQESREIPEKIPVALNNLLKLEYFSFGVGWWESEYSGEGLGSGSGSAPEIDLQLLSSTIHNIAIGISTLPLLTCLNLDLPCTHDFVELFNLVPVAVFSGLRQLHVAITDATGPGGSKSYHYWADEEGDDDECVPSSNLQQQYPNAKHAHGLFNIVEKCGNLQHLSIAGTQILDGNLLHWTPALLGLQYVQLARVKISAENLIKLLSPGMGMILQSSTLSTVSLYDVDLTAGTWASVFRHLSLCPQLSYLNPENLSYTRDGESSDLKEFPGRAWEDCANLWSRNEEDEEELMRLVKVLVERAGGRAKYPSDRMEQFMLPEEEEEEDDDSDSDSN</sequence>
<organism evidence="2 3">
    <name type="scientific">Lachnellula cervina</name>
    <dbReference type="NCBI Taxonomy" id="1316786"/>
    <lineage>
        <taxon>Eukaryota</taxon>
        <taxon>Fungi</taxon>
        <taxon>Dikarya</taxon>
        <taxon>Ascomycota</taxon>
        <taxon>Pezizomycotina</taxon>
        <taxon>Leotiomycetes</taxon>
        <taxon>Helotiales</taxon>
        <taxon>Lachnaceae</taxon>
        <taxon>Lachnellula</taxon>
    </lineage>
</organism>
<proteinExistence type="predicted"/>
<dbReference type="OrthoDB" id="3799527at2759"/>
<comment type="caution">
    <text evidence="2">The sequence shown here is derived from an EMBL/GenBank/DDBJ whole genome shotgun (WGS) entry which is preliminary data.</text>
</comment>
<gene>
    <name evidence="2" type="ORF">LCER1_G000741</name>
</gene>
<dbReference type="SUPFAM" id="SSF52047">
    <property type="entry name" value="RNI-like"/>
    <property type="match status" value="1"/>
</dbReference>
<dbReference type="EMBL" id="QGMG01000006">
    <property type="protein sequence ID" value="TVY59340.1"/>
    <property type="molecule type" value="Genomic_DNA"/>
</dbReference>
<feature type="compositionally biased region" description="Acidic residues" evidence="1">
    <location>
        <begin position="453"/>
        <end position="468"/>
    </location>
</feature>
<keyword evidence="3" id="KW-1185">Reference proteome</keyword>
<evidence type="ECO:0000256" key="1">
    <source>
        <dbReference type="SAM" id="MobiDB-lite"/>
    </source>
</evidence>
<dbReference type="Gene3D" id="3.80.10.10">
    <property type="entry name" value="Ribonuclease Inhibitor"/>
    <property type="match status" value="1"/>
</dbReference>